<keyword evidence="2" id="KW-0328">Glycosyltransferase</keyword>
<evidence type="ECO:0000256" key="7">
    <source>
        <dbReference type="SAM" id="Phobius"/>
    </source>
</evidence>
<dbReference type="AlphaFoldDB" id="A0A8S9MCB4"/>
<dbReference type="GO" id="GO:0016757">
    <property type="term" value="F:glycosyltransferase activity"/>
    <property type="evidence" value="ECO:0007669"/>
    <property type="project" value="UniProtKB-KW"/>
</dbReference>
<keyword evidence="4" id="KW-0294">Fucose metabolism</keyword>
<sequence length="267" mass="29453">MGVGVAQLNGGGNKSGGLWKWRSFSGQPKRSVMWKWVCGFMLFSLGVISLFTGHVVSHLEWAQQLSKRSLLDMSRKEPIDVWKSKYSNFFYGCSERGKSFPPAVQEHKSNGYLLIAASGGLNQQRTGITDAVVVARILNATLVVPELDHHSYWKDDSDFNDIFDVNWFISSLVMRDIGEEREERTVIMVELEDGVSVGEVDAGTGEVDGGGFESGGDKKSCEFIPTPSTVAGSMNEYKVNYGLITTVSSHCSFSLSIRLKLSLVHLI</sequence>
<dbReference type="PANTHER" id="PTHR31818:SF21">
    <property type="entry name" value="O-FUCOSYLTRANSFERASE FAMILY PROTEIN"/>
    <property type="match status" value="1"/>
</dbReference>
<dbReference type="Proteomes" id="UP000712281">
    <property type="component" value="Unassembled WGS sequence"/>
</dbReference>
<evidence type="ECO:0000256" key="2">
    <source>
        <dbReference type="ARBA" id="ARBA00022676"/>
    </source>
</evidence>
<evidence type="ECO:0000256" key="1">
    <source>
        <dbReference type="ARBA" id="ARBA00007737"/>
    </source>
</evidence>
<gene>
    <name evidence="8" type="ORF">F2Q68_00040241</name>
</gene>
<dbReference type="InterPro" id="IPR019378">
    <property type="entry name" value="GDP-Fuc_O-FucTrfase"/>
</dbReference>
<organism evidence="8 9">
    <name type="scientific">Brassica cretica</name>
    <name type="common">Mustard</name>
    <dbReference type="NCBI Taxonomy" id="69181"/>
    <lineage>
        <taxon>Eukaryota</taxon>
        <taxon>Viridiplantae</taxon>
        <taxon>Streptophyta</taxon>
        <taxon>Embryophyta</taxon>
        <taxon>Tracheophyta</taxon>
        <taxon>Spermatophyta</taxon>
        <taxon>Magnoliopsida</taxon>
        <taxon>eudicotyledons</taxon>
        <taxon>Gunneridae</taxon>
        <taxon>Pentapetalae</taxon>
        <taxon>rosids</taxon>
        <taxon>malvids</taxon>
        <taxon>Brassicales</taxon>
        <taxon>Brassicaceae</taxon>
        <taxon>Brassiceae</taxon>
        <taxon>Brassica</taxon>
    </lineage>
</organism>
<dbReference type="EMBL" id="QGKW02000007">
    <property type="protein sequence ID" value="KAF2617614.1"/>
    <property type="molecule type" value="Genomic_DNA"/>
</dbReference>
<keyword evidence="7" id="KW-0472">Membrane</keyword>
<accession>A0A8S9MCB4</accession>
<dbReference type="PANTHER" id="PTHR31818">
    <property type="entry name" value="O-FUCOSYLTRANSFERASE 16"/>
    <property type="match status" value="1"/>
</dbReference>
<evidence type="ECO:0000313" key="9">
    <source>
        <dbReference type="Proteomes" id="UP000712281"/>
    </source>
</evidence>
<feature type="transmembrane region" description="Helical" evidence="7">
    <location>
        <begin position="32"/>
        <end position="56"/>
    </location>
</feature>
<name>A0A8S9MCB4_BRACR</name>
<keyword evidence="7" id="KW-0812">Transmembrane</keyword>
<protein>
    <recommendedName>
        <fullName evidence="6">O-fucosyltransferase family protein</fullName>
    </recommendedName>
</protein>
<keyword evidence="5" id="KW-0119">Carbohydrate metabolism</keyword>
<evidence type="ECO:0000256" key="5">
    <source>
        <dbReference type="ARBA" id="ARBA00023277"/>
    </source>
</evidence>
<dbReference type="Pfam" id="PF10250">
    <property type="entry name" value="O-FucT"/>
    <property type="match status" value="1"/>
</dbReference>
<evidence type="ECO:0000256" key="3">
    <source>
        <dbReference type="ARBA" id="ARBA00022679"/>
    </source>
</evidence>
<keyword evidence="3" id="KW-0808">Transferase</keyword>
<comment type="caution">
    <text evidence="8">The sequence shown here is derived from an EMBL/GenBank/DDBJ whole genome shotgun (WGS) entry which is preliminary data.</text>
</comment>
<reference evidence="8" key="1">
    <citation type="submission" date="2019-12" db="EMBL/GenBank/DDBJ databases">
        <title>Genome sequencing and annotation of Brassica cretica.</title>
        <authorList>
            <person name="Studholme D.J."/>
            <person name="Sarris P.F."/>
        </authorList>
    </citation>
    <scope>NUCLEOTIDE SEQUENCE</scope>
    <source>
        <strain evidence="8">PFS-001/15</strain>
        <tissue evidence="8">Leaf</tissue>
    </source>
</reference>
<proteinExistence type="inferred from homology"/>
<dbReference type="GO" id="GO:0006004">
    <property type="term" value="P:fucose metabolic process"/>
    <property type="evidence" value="ECO:0007669"/>
    <property type="project" value="UniProtKB-KW"/>
</dbReference>
<keyword evidence="7" id="KW-1133">Transmembrane helix</keyword>
<evidence type="ECO:0000313" key="8">
    <source>
        <dbReference type="EMBL" id="KAF2617614.1"/>
    </source>
</evidence>
<evidence type="ECO:0000256" key="4">
    <source>
        <dbReference type="ARBA" id="ARBA00023253"/>
    </source>
</evidence>
<evidence type="ECO:0000256" key="6">
    <source>
        <dbReference type="ARBA" id="ARBA00030350"/>
    </source>
</evidence>
<comment type="similarity">
    <text evidence="1">Belongs to the glycosyltransferase GT106 family.</text>
</comment>